<reference evidence="1 2" key="1">
    <citation type="journal article" date="2022" name="bioRxiv">
        <title>The genome of the oomycete Peronosclerospora sorghi, a cosmopolitan pathogen of maize and sorghum, is inflated with dispersed pseudogenes.</title>
        <authorList>
            <person name="Fletcher K."/>
            <person name="Martin F."/>
            <person name="Isakeit T."/>
            <person name="Cavanaugh K."/>
            <person name="Magill C."/>
            <person name="Michelmore R."/>
        </authorList>
    </citation>
    <scope>NUCLEOTIDE SEQUENCE [LARGE SCALE GENOMIC DNA]</scope>
    <source>
        <strain evidence="1">P6</strain>
    </source>
</reference>
<gene>
    <name evidence="1" type="ORF">PsorP6_015323</name>
</gene>
<evidence type="ECO:0000313" key="1">
    <source>
        <dbReference type="EMBL" id="KAI9909451.1"/>
    </source>
</evidence>
<organism evidence="1 2">
    <name type="scientific">Peronosclerospora sorghi</name>
    <dbReference type="NCBI Taxonomy" id="230839"/>
    <lineage>
        <taxon>Eukaryota</taxon>
        <taxon>Sar</taxon>
        <taxon>Stramenopiles</taxon>
        <taxon>Oomycota</taxon>
        <taxon>Peronosporomycetes</taxon>
        <taxon>Peronosporales</taxon>
        <taxon>Peronosporaceae</taxon>
        <taxon>Peronosclerospora</taxon>
    </lineage>
</organism>
<accession>A0ACC0VUM0</accession>
<name>A0ACC0VUM0_9STRA</name>
<evidence type="ECO:0000313" key="2">
    <source>
        <dbReference type="Proteomes" id="UP001163321"/>
    </source>
</evidence>
<dbReference type="EMBL" id="CM047586">
    <property type="protein sequence ID" value="KAI9909451.1"/>
    <property type="molecule type" value="Genomic_DNA"/>
</dbReference>
<comment type="caution">
    <text evidence="1">The sequence shown here is derived from an EMBL/GenBank/DDBJ whole genome shotgun (WGS) entry which is preliminary data.</text>
</comment>
<dbReference type="Proteomes" id="UP001163321">
    <property type="component" value="Chromosome 7"/>
</dbReference>
<proteinExistence type="predicted"/>
<keyword evidence="2" id="KW-1185">Reference proteome</keyword>
<sequence length="102" mass="11715">MSEWTLWSSISSMTPRAIDAPVEWDKKCKLGSILADDVSDLFDRHLNLHRQRRLNGAYHLTEVKCDRCIGLVTRNTMKEEDREFGTFSSTNHKNGSTQKSTN</sequence>
<protein>
    <submittedName>
        <fullName evidence="1">Uncharacterized protein</fullName>
    </submittedName>
</protein>